<dbReference type="Pfam" id="PF00563">
    <property type="entry name" value="EAL"/>
    <property type="match status" value="1"/>
</dbReference>
<proteinExistence type="predicted"/>
<dbReference type="Pfam" id="PF08668">
    <property type="entry name" value="HDOD"/>
    <property type="match status" value="1"/>
</dbReference>
<dbReference type="AlphaFoldDB" id="A0A2K9LK98"/>
<dbReference type="PANTHER" id="PTHR33525:SF4">
    <property type="entry name" value="CYCLIC DI-GMP PHOSPHODIESTERASE CDGJ"/>
    <property type="match status" value="1"/>
</dbReference>
<dbReference type="KEGG" id="kak:Kalk_10210"/>
<evidence type="ECO:0000259" key="2">
    <source>
        <dbReference type="PROSITE" id="PS51833"/>
    </source>
</evidence>
<dbReference type="Gene3D" id="1.10.3210.10">
    <property type="entry name" value="Hypothetical protein af1432"/>
    <property type="match status" value="1"/>
</dbReference>
<evidence type="ECO:0000259" key="1">
    <source>
        <dbReference type="PROSITE" id="PS50883"/>
    </source>
</evidence>
<organism evidence="3 4">
    <name type="scientific">Ketobacter alkanivorans</name>
    <dbReference type="NCBI Taxonomy" id="1917421"/>
    <lineage>
        <taxon>Bacteria</taxon>
        <taxon>Pseudomonadati</taxon>
        <taxon>Pseudomonadota</taxon>
        <taxon>Gammaproteobacteria</taxon>
        <taxon>Pseudomonadales</taxon>
        <taxon>Ketobacteraceae</taxon>
        <taxon>Ketobacter</taxon>
    </lineage>
</organism>
<dbReference type="Proteomes" id="UP000235116">
    <property type="component" value="Chromosome"/>
</dbReference>
<dbReference type="InterPro" id="IPR052340">
    <property type="entry name" value="RNase_Y/CdgJ"/>
</dbReference>
<dbReference type="InterPro" id="IPR035919">
    <property type="entry name" value="EAL_sf"/>
</dbReference>
<keyword evidence="4" id="KW-1185">Reference proteome</keyword>
<gene>
    <name evidence="3" type="ORF">Kalk_10210</name>
</gene>
<evidence type="ECO:0008006" key="5">
    <source>
        <dbReference type="Google" id="ProtNLM"/>
    </source>
</evidence>
<reference evidence="4" key="1">
    <citation type="submission" date="2017-08" db="EMBL/GenBank/DDBJ databases">
        <title>Direct submision.</title>
        <authorList>
            <person name="Kim S.-J."/>
            <person name="Rhee S.-K."/>
        </authorList>
    </citation>
    <scope>NUCLEOTIDE SEQUENCE [LARGE SCALE GENOMIC DNA]</scope>
    <source>
        <strain evidence="4">GI5</strain>
    </source>
</reference>
<dbReference type="SMART" id="SM00052">
    <property type="entry name" value="EAL"/>
    <property type="match status" value="1"/>
</dbReference>
<dbReference type="PROSITE" id="PS51833">
    <property type="entry name" value="HDOD"/>
    <property type="match status" value="1"/>
</dbReference>
<dbReference type="InterPro" id="IPR014408">
    <property type="entry name" value="dGMP_Pdiesterase_EAL/HD-GYP"/>
</dbReference>
<protein>
    <recommendedName>
        <fullName evidence="5">HDOD domain-containing protein</fullName>
    </recommendedName>
</protein>
<sequence length="404" mass="44669">MEIFLARQPVFDRNLNAVAYELLFRSGNVGTAIIDDPTKATMQVMVNAFSEIGLEKITNGKPALVNITHDILVRGDLPKGLQKLLIPEVLEDVVVDGNVIQEVKNLVALGYKVALDDFVYSDAWRPLIGLAHYIKLDVMALGTAGVREQLARLKACGNVQGKLLAEKVETHEEYELYKALGFDFFQGYFLSKPHVMVGQSVPASSLVITSLLGEVSKHDYDVDRVAHILAQDPRLSYKLMRVVNSASFGLSRTVKSIDDTIVLLGAYELKRWAAMLAFSAVDNKASELMVTAIIRAKMCELVAKRLQRQHPGSYFTAGLLSMLDALLDRPLEQIFSQMPLSAELELALLTGSGDIGCVLLSVKAYEDGRFDDIPTMGLEATDMWEVYMEALEWADVARHSMLGE</sequence>
<evidence type="ECO:0000313" key="4">
    <source>
        <dbReference type="Proteomes" id="UP000235116"/>
    </source>
</evidence>
<dbReference type="PROSITE" id="PS50883">
    <property type="entry name" value="EAL"/>
    <property type="match status" value="1"/>
</dbReference>
<feature type="domain" description="EAL" evidence="1">
    <location>
        <begin position="1"/>
        <end position="207"/>
    </location>
</feature>
<accession>A0A2K9LK98</accession>
<dbReference type="PANTHER" id="PTHR33525">
    <property type="match status" value="1"/>
</dbReference>
<dbReference type="PIRSF" id="PIRSF003180">
    <property type="entry name" value="DiGMPpdiest_YuxH"/>
    <property type="match status" value="1"/>
</dbReference>
<feature type="domain" description="HDOD" evidence="2">
    <location>
        <begin position="201"/>
        <end position="386"/>
    </location>
</feature>
<dbReference type="Gene3D" id="3.20.20.450">
    <property type="entry name" value="EAL domain"/>
    <property type="match status" value="1"/>
</dbReference>
<name>A0A2K9LK98_9GAMM</name>
<dbReference type="SUPFAM" id="SSF141868">
    <property type="entry name" value="EAL domain-like"/>
    <property type="match status" value="1"/>
</dbReference>
<evidence type="ECO:0000313" key="3">
    <source>
        <dbReference type="EMBL" id="AUM12768.1"/>
    </source>
</evidence>
<dbReference type="EMBL" id="CP022684">
    <property type="protein sequence ID" value="AUM12768.1"/>
    <property type="molecule type" value="Genomic_DNA"/>
</dbReference>
<dbReference type="InterPro" id="IPR001633">
    <property type="entry name" value="EAL_dom"/>
</dbReference>
<dbReference type="OrthoDB" id="9804751at2"/>
<dbReference type="RefSeq" id="WP_101894151.1">
    <property type="nucleotide sequence ID" value="NZ_CP022684.1"/>
</dbReference>
<dbReference type="SUPFAM" id="SSF109604">
    <property type="entry name" value="HD-domain/PDEase-like"/>
    <property type="match status" value="1"/>
</dbReference>
<dbReference type="InterPro" id="IPR013976">
    <property type="entry name" value="HDOD"/>
</dbReference>